<dbReference type="GO" id="GO:0032991">
    <property type="term" value="C:protein-containing complex"/>
    <property type="evidence" value="ECO:0007669"/>
    <property type="project" value="TreeGrafter"/>
</dbReference>
<dbReference type="PANTHER" id="PTHR14614:SF161">
    <property type="match status" value="1"/>
</dbReference>
<keyword evidence="2" id="KW-1185">Reference proteome</keyword>
<dbReference type="Pfam" id="PF10294">
    <property type="entry name" value="Methyltransf_16"/>
    <property type="match status" value="1"/>
</dbReference>
<organism evidence="1 2">
    <name type="scientific">Gymnopilus junonius</name>
    <name type="common">Spectacular rustgill mushroom</name>
    <name type="synonym">Gymnopilus spectabilis subsp. junonius</name>
    <dbReference type="NCBI Taxonomy" id="109634"/>
    <lineage>
        <taxon>Eukaryota</taxon>
        <taxon>Fungi</taxon>
        <taxon>Dikarya</taxon>
        <taxon>Basidiomycota</taxon>
        <taxon>Agaricomycotina</taxon>
        <taxon>Agaricomycetes</taxon>
        <taxon>Agaricomycetidae</taxon>
        <taxon>Agaricales</taxon>
        <taxon>Agaricineae</taxon>
        <taxon>Hymenogastraceae</taxon>
        <taxon>Gymnopilus</taxon>
    </lineage>
</organism>
<dbReference type="AlphaFoldDB" id="A0A9P5NSK6"/>
<dbReference type="GO" id="GO:0008757">
    <property type="term" value="F:S-adenosylmethionine-dependent methyltransferase activity"/>
    <property type="evidence" value="ECO:0007669"/>
    <property type="project" value="UniProtKB-ARBA"/>
</dbReference>
<dbReference type="Proteomes" id="UP000724874">
    <property type="component" value="Unassembled WGS sequence"/>
</dbReference>
<dbReference type="InterPro" id="IPR029063">
    <property type="entry name" value="SAM-dependent_MTases_sf"/>
</dbReference>
<comment type="caution">
    <text evidence="1">The sequence shown here is derived from an EMBL/GenBank/DDBJ whole genome shotgun (WGS) entry which is preliminary data.</text>
</comment>
<dbReference type="OrthoDB" id="413520at2759"/>
<dbReference type="PANTHER" id="PTHR14614">
    <property type="entry name" value="HEPATOCELLULAR CARCINOMA-ASSOCIATED ANTIGEN"/>
    <property type="match status" value="1"/>
</dbReference>
<dbReference type="GO" id="GO:0005829">
    <property type="term" value="C:cytosol"/>
    <property type="evidence" value="ECO:0007669"/>
    <property type="project" value="TreeGrafter"/>
</dbReference>
<dbReference type="Gene3D" id="3.40.50.150">
    <property type="entry name" value="Vaccinia Virus protein VP39"/>
    <property type="match status" value="1"/>
</dbReference>
<evidence type="ECO:0000313" key="2">
    <source>
        <dbReference type="Proteomes" id="UP000724874"/>
    </source>
</evidence>
<accession>A0A9P5NSK6</accession>
<protein>
    <submittedName>
        <fullName evidence="1">Uncharacterized protein</fullName>
    </submittedName>
</protein>
<sequence length="312" mass="35069">MSEPMADGIHCDTLPSNLNFPFNLRIHPSSPPTYSSDKCLIDDTNFGSHAQERAIRQYGIAGRVWEAAYMMNLYIHPPLHMEFDPPFIDIDATKAPQRLTIIELGSGTDLPEVCPLLEYNLQSVKSQLECRSLQKSTLVVKPLSWGKPEDASALASEFFEQGPDKRVLNSLAHILCSDLIYFPELLGPLLRSLLHLSSPPFYSPSGDGPQIILISYKLRSLAKEATFWSAFGLWFEFQPILARDKLAASEWQRFGENFDDTSFLFTANRRLESYNWTIPELDEDLLGGMGANGTGTRKSDDTFENLLLMGLE</sequence>
<evidence type="ECO:0000313" key="1">
    <source>
        <dbReference type="EMBL" id="KAF8905072.1"/>
    </source>
</evidence>
<proteinExistence type="predicted"/>
<reference evidence="1" key="1">
    <citation type="submission" date="2020-11" db="EMBL/GenBank/DDBJ databases">
        <authorList>
            <consortium name="DOE Joint Genome Institute"/>
            <person name="Ahrendt S."/>
            <person name="Riley R."/>
            <person name="Andreopoulos W."/>
            <person name="LaButti K."/>
            <person name="Pangilinan J."/>
            <person name="Ruiz-duenas F.J."/>
            <person name="Barrasa J.M."/>
            <person name="Sanchez-Garcia M."/>
            <person name="Camarero S."/>
            <person name="Miyauchi S."/>
            <person name="Serrano A."/>
            <person name="Linde D."/>
            <person name="Babiker R."/>
            <person name="Drula E."/>
            <person name="Ayuso-Fernandez I."/>
            <person name="Pacheco R."/>
            <person name="Padilla G."/>
            <person name="Ferreira P."/>
            <person name="Barriuso J."/>
            <person name="Kellner H."/>
            <person name="Castanera R."/>
            <person name="Alfaro M."/>
            <person name="Ramirez L."/>
            <person name="Pisabarro A.G."/>
            <person name="Kuo A."/>
            <person name="Tritt A."/>
            <person name="Lipzen A."/>
            <person name="He G."/>
            <person name="Yan M."/>
            <person name="Ng V."/>
            <person name="Cullen D."/>
            <person name="Martin F."/>
            <person name="Rosso M.-N."/>
            <person name="Henrissat B."/>
            <person name="Hibbett D."/>
            <person name="Martinez A.T."/>
            <person name="Grigoriev I.V."/>
        </authorList>
    </citation>
    <scope>NUCLEOTIDE SEQUENCE</scope>
    <source>
        <strain evidence="1">AH 44721</strain>
    </source>
</reference>
<name>A0A9P5NSK6_GYMJU</name>
<gene>
    <name evidence="1" type="ORF">CPB84DRAFT_637208</name>
</gene>
<dbReference type="InterPro" id="IPR019410">
    <property type="entry name" value="Methyltransf_16"/>
</dbReference>
<dbReference type="EMBL" id="JADNYJ010000024">
    <property type="protein sequence ID" value="KAF8905072.1"/>
    <property type="molecule type" value="Genomic_DNA"/>
</dbReference>